<evidence type="ECO:0000313" key="5">
    <source>
        <dbReference type="Proteomes" id="UP000198793"/>
    </source>
</evidence>
<sequence>MTDRVLVTGASGFIAKHIVLQLVRDGVAVRGSVRSASKADEVRAVLRRHGCDPELFEPIELDLAQEAGWQIAARDCRYVLHTASPFPGRQPRGKFALVPAARDGTLRALKAAREAGCERVVVTSSVAAVFYGYPRDDARVFGEQDVSRIESDAISPYAVSKTVAEEAAWAFSREHGLSLATVNPALVFGPALDSVLGTSAMLVDWMARRRIPFLPDVTFGIADVRDVATAHVRAMPHPEAARRRFIVSGGERTLRSVAATARAANPGALGFAPLPIPSGLVRAGARVVPPLAMLAEEVDRIKSLDTTPLRELLGITPRSPEVAVQDLVESIMQYGRS</sequence>
<gene>
    <name evidence="4" type="ORF">SAMN05192530_11529</name>
</gene>
<keyword evidence="1" id="KW-0560">Oxidoreductase</keyword>
<evidence type="ECO:0000259" key="3">
    <source>
        <dbReference type="Pfam" id="PF01370"/>
    </source>
</evidence>
<dbReference type="AlphaFoldDB" id="A0A1H0MST9"/>
<dbReference type="Pfam" id="PF01370">
    <property type="entry name" value="Epimerase"/>
    <property type="match status" value="1"/>
</dbReference>
<proteinExistence type="inferred from homology"/>
<dbReference type="Proteomes" id="UP000198793">
    <property type="component" value="Unassembled WGS sequence"/>
</dbReference>
<dbReference type="SUPFAM" id="SSF51735">
    <property type="entry name" value="NAD(P)-binding Rossmann-fold domains"/>
    <property type="match status" value="1"/>
</dbReference>
<dbReference type="EMBL" id="FNIT01000015">
    <property type="protein sequence ID" value="SDO83365.1"/>
    <property type="molecule type" value="Genomic_DNA"/>
</dbReference>
<name>A0A1H0MST9_9HYPH</name>
<dbReference type="InterPro" id="IPR001509">
    <property type="entry name" value="Epimerase_deHydtase"/>
</dbReference>
<dbReference type="Gene3D" id="3.40.50.720">
    <property type="entry name" value="NAD(P)-binding Rossmann-like Domain"/>
    <property type="match status" value="1"/>
</dbReference>
<evidence type="ECO:0000256" key="1">
    <source>
        <dbReference type="ARBA" id="ARBA00023002"/>
    </source>
</evidence>
<accession>A0A1H0MST9</accession>
<dbReference type="RefSeq" id="WP_090676923.1">
    <property type="nucleotide sequence ID" value="NZ_FNIT01000015.1"/>
</dbReference>
<reference evidence="4 5" key="1">
    <citation type="submission" date="2016-10" db="EMBL/GenBank/DDBJ databases">
        <authorList>
            <person name="de Groot N.N."/>
        </authorList>
    </citation>
    <scope>NUCLEOTIDE SEQUENCE [LARGE SCALE GENOMIC DNA]</scope>
    <source>
        <strain evidence="5">L7-484,KACC 16230,DSM 25025</strain>
    </source>
</reference>
<dbReference type="GO" id="GO:0016616">
    <property type="term" value="F:oxidoreductase activity, acting on the CH-OH group of donors, NAD or NADP as acceptor"/>
    <property type="evidence" value="ECO:0007669"/>
    <property type="project" value="TreeGrafter"/>
</dbReference>
<evidence type="ECO:0000313" key="4">
    <source>
        <dbReference type="EMBL" id="SDO83365.1"/>
    </source>
</evidence>
<protein>
    <submittedName>
        <fullName evidence="4">Dihydroflavonol-4-reductase</fullName>
    </submittedName>
</protein>
<feature type="domain" description="NAD-dependent epimerase/dehydratase" evidence="3">
    <location>
        <begin position="5"/>
        <end position="242"/>
    </location>
</feature>
<dbReference type="STRING" id="1166073.SAMN05192530_11529"/>
<dbReference type="OrthoDB" id="9778052at2"/>
<dbReference type="InterPro" id="IPR036291">
    <property type="entry name" value="NAD(P)-bd_dom_sf"/>
</dbReference>
<dbReference type="PANTHER" id="PTHR10366">
    <property type="entry name" value="NAD DEPENDENT EPIMERASE/DEHYDRATASE"/>
    <property type="match status" value="1"/>
</dbReference>
<organism evidence="4 5">
    <name type="scientific">Aureimonas jatrophae</name>
    <dbReference type="NCBI Taxonomy" id="1166073"/>
    <lineage>
        <taxon>Bacteria</taxon>
        <taxon>Pseudomonadati</taxon>
        <taxon>Pseudomonadota</taxon>
        <taxon>Alphaproteobacteria</taxon>
        <taxon>Hyphomicrobiales</taxon>
        <taxon>Aurantimonadaceae</taxon>
        <taxon>Aureimonas</taxon>
    </lineage>
</organism>
<evidence type="ECO:0000256" key="2">
    <source>
        <dbReference type="ARBA" id="ARBA00023445"/>
    </source>
</evidence>
<dbReference type="InterPro" id="IPR050425">
    <property type="entry name" value="NAD(P)_dehydrat-like"/>
</dbReference>
<dbReference type="PANTHER" id="PTHR10366:SF564">
    <property type="entry name" value="STEROL-4-ALPHA-CARBOXYLATE 3-DEHYDROGENASE, DECARBOXYLATING"/>
    <property type="match status" value="1"/>
</dbReference>
<keyword evidence="5" id="KW-1185">Reference proteome</keyword>
<comment type="similarity">
    <text evidence="2">Belongs to the NAD(P)-dependent epimerase/dehydratase family. Dihydroflavonol-4-reductase subfamily.</text>
</comment>